<evidence type="ECO:0000313" key="2">
    <source>
        <dbReference type="EMBL" id="OLP78272.1"/>
    </source>
</evidence>
<feature type="compositionally biased region" description="Basic and acidic residues" evidence="1">
    <location>
        <begin position="253"/>
        <end position="274"/>
    </location>
</feature>
<proteinExistence type="predicted"/>
<dbReference type="Proteomes" id="UP000186817">
    <property type="component" value="Unassembled WGS sequence"/>
</dbReference>
<organism evidence="2 3">
    <name type="scientific">Symbiodinium microadriaticum</name>
    <name type="common">Dinoflagellate</name>
    <name type="synonym">Zooxanthella microadriatica</name>
    <dbReference type="NCBI Taxonomy" id="2951"/>
    <lineage>
        <taxon>Eukaryota</taxon>
        <taxon>Sar</taxon>
        <taxon>Alveolata</taxon>
        <taxon>Dinophyceae</taxon>
        <taxon>Suessiales</taxon>
        <taxon>Symbiodiniaceae</taxon>
        <taxon>Symbiodinium</taxon>
    </lineage>
</organism>
<reference evidence="2 3" key="1">
    <citation type="submission" date="2016-02" db="EMBL/GenBank/DDBJ databases">
        <title>Genome analysis of coral dinoflagellate symbionts highlights evolutionary adaptations to a symbiotic lifestyle.</title>
        <authorList>
            <person name="Aranda M."/>
            <person name="Li Y."/>
            <person name="Liew Y.J."/>
            <person name="Baumgarten S."/>
            <person name="Simakov O."/>
            <person name="Wilson M."/>
            <person name="Piel J."/>
            <person name="Ashoor H."/>
            <person name="Bougouffa S."/>
            <person name="Bajic V.B."/>
            <person name="Ryu T."/>
            <person name="Ravasi T."/>
            <person name="Bayer T."/>
            <person name="Micklem G."/>
            <person name="Kim H."/>
            <person name="Bhak J."/>
            <person name="Lajeunesse T.C."/>
            <person name="Voolstra C.R."/>
        </authorList>
    </citation>
    <scope>NUCLEOTIDE SEQUENCE [LARGE SCALE GENOMIC DNA]</scope>
    <source>
        <strain evidence="2 3">CCMP2467</strain>
    </source>
</reference>
<keyword evidence="3" id="KW-1185">Reference proteome</keyword>
<protein>
    <submittedName>
        <fullName evidence="2">Uncharacterized protein</fullName>
    </submittedName>
</protein>
<dbReference type="EMBL" id="LSRX01001634">
    <property type="protein sequence ID" value="OLP78272.1"/>
    <property type="molecule type" value="Genomic_DNA"/>
</dbReference>
<accession>A0A1Q9C5S1</accession>
<name>A0A1Q9C5S1_SYMMI</name>
<feature type="region of interest" description="Disordered" evidence="1">
    <location>
        <begin position="244"/>
        <end position="298"/>
    </location>
</feature>
<evidence type="ECO:0000256" key="1">
    <source>
        <dbReference type="SAM" id="MobiDB-lite"/>
    </source>
</evidence>
<dbReference type="AlphaFoldDB" id="A0A1Q9C5S1"/>
<sequence length="440" mass="48885">MYANLLCGWGGKFIRGLMPAPGKDLQPTVRSGEFMPDATRSGCFKSSVCGVPLVEIKGEEWEAPFSMPPAPNGMCYWVQDKSRVLHLTQVFAVADPSMGDLADIRQLHFEATTLVIQTYKEMVTQESSDSAPLRKLPVPEKRARRENQQGRLSGIAMEGELDPAYQLIDACNHQQMESTVLYWPPPSKCPNRDVEVIQGFKEKPATLQAEHNVVKMGHQSTPVECDAVHTLSYDQRVQQFLLPMIKPPKGGGKGKDKDKEIAKRRGGPQDKPEVSKAPAKLDASKVHSTEAKALGPSEREEILAEIGYPDTCILDEVESGLPLTGWMTPSQVFQPRARPPTMSVNTALAMNKGFQALVRRRLAKHQDQEVEEKTWKETEEELAKGWFWIDASGSWKGKIIAHRFGLLQKLGLRTIDDCSVGGLNCTVGLPDKMRVRSIDI</sequence>
<comment type="caution">
    <text evidence="2">The sequence shown here is derived from an EMBL/GenBank/DDBJ whole genome shotgun (WGS) entry which is preliminary data.</text>
</comment>
<evidence type="ECO:0000313" key="3">
    <source>
        <dbReference type="Proteomes" id="UP000186817"/>
    </source>
</evidence>
<gene>
    <name evidence="2" type="ORF">AK812_SmicGene41567</name>
</gene>
<dbReference type="OrthoDB" id="417459at2759"/>